<keyword evidence="3" id="KW-1185">Reference proteome</keyword>
<dbReference type="AlphaFoldDB" id="A0ABD0Z1P1"/>
<reference evidence="2 3" key="1">
    <citation type="submission" date="2024-07" db="EMBL/GenBank/DDBJ databases">
        <title>Chromosome-level genome assembly of the water stick insect Ranatra chinensis (Heteroptera: Nepidae).</title>
        <authorList>
            <person name="Liu X."/>
        </authorList>
    </citation>
    <scope>NUCLEOTIDE SEQUENCE [LARGE SCALE GENOMIC DNA]</scope>
    <source>
        <strain evidence="2">Cailab_2021Rc</strain>
        <tissue evidence="2">Muscle</tissue>
    </source>
</reference>
<dbReference type="EMBL" id="JBFDAA010000009">
    <property type="protein sequence ID" value="KAL1129344.1"/>
    <property type="molecule type" value="Genomic_DNA"/>
</dbReference>
<proteinExistence type="predicted"/>
<gene>
    <name evidence="2" type="ORF">AAG570_013871</name>
</gene>
<feature type="compositionally biased region" description="Basic and acidic residues" evidence="1">
    <location>
        <begin position="67"/>
        <end position="77"/>
    </location>
</feature>
<protein>
    <submittedName>
        <fullName evidence="2">Uncharacterized protein</fullName>
    </submittedName>
</protein>
<feature type="region of interest" description="Disordered" evidence="1">
    <location>
        <begin position="163"/>
        <end position="229"/>
    </location>
</feature>
<evidence type="ECO:0000256" key="1">
    <source>
        <dbReference type="SAM" id="MobiDB-lite"/>
    </source>
</evidence>
<sequence length="399" mass="43349">MFCAGVASSLESIDIGKELQNMADIASKHLTGNYKSSDGQRPDEIAKSFKSCSEGNTNKVVNIKKQRDERQAEDIRIPDQTATDDGSEVEAVLRLLADGGYRKENHREAKKESKWDGVKEYQVSGKGGEENESGAGCRDEDEYLDYLAGGFLEYLNRIDADGRSLEKEEDAGRKEGDGKRNGSIRVVELPAIHDGEDIHGDRFQRDDQEHPPLLHASQGKSINHNSDKKAQKLVVLKGAATNVTSGATNASDGPRCSPGKTEIKVGECKGFSKKCRTKDVSGGKSLKRIHGGEKGIPRDDGGRKKDEGSKLLKKNGTDRLSRTLSQEYDYGAETARRMKLEGGGRMPPGLKVVADDWGDQDVVADVGGAGAKPDTKKLLKRSPSPNWELGRGRARGVQG</sequence>
<feature type="region of interest" description="Disordered" evidence="1">
    <location>
        <begin position="366"/>
        <end position="399"/>
    </location>
</feature>
<dbReference type="Proteomes" id="UP001558652">
    <property type="component" value="Unassembled WGS sequence"/>
</dbReference>
<feature type="region of interest" description="Disordered" evidence="1">
    <location>
        <begin position="67"/>
        <end position="86"/>
    </location>
</feature>
<evidence type="ECO:0000313" key="2">
    <source>
        <dbReference type="EMBL" id="KAL1129344.1"/>
    </source>
</evidence>
<organism evidence="2 3">
    <name type="scientific">Ranatra chinensis</name>
    <dbReference type="NCBI Taxonomy" id="642074"/>
    <lineage>
        <taxon>Eukaryota</taxon>
        <taxon>Metazoa</taxon>
        <taxon>Ecdysozoa</taxon>
        <taxon>Arthropoda</taxon>
        <taxon>Hexapoda</taxon>
        <taxon>Insecta</taxon>
        <taxon>Pterygota</taxon>
        <taxon>Neoptera</taxon>
        <taxon>Paraneoptera</taxon>
        <taxon>Hemiptera</taxon>
        <taxon>Heteroptera</taxon>
        <taxon>Panheteroptera</taxon>
        <taxon>Nepomorpha</taxon>
        <taxon>Nepidae</taxon>
        <taxon>Ranatrinae</taxon>
        <taxon>Ranatra</taxon>
    </lineage>
</organism>
<feature type="region of interest" description="Disordered" evidence="1">
    <location>
        <begin position="243"/>
        <end position="325"/>
    </location>
</feature>
<feature type="compositionally biased region" description="Basic and acidic residues" evidence="1">
    <location>
        <begin position="163"/>
        <end position="180"/>
    </location>
</feature>
<accession>A0ABD0Z1P1</accession>
<name>A0ABD0Z1P1_9HEMI</name>
<evidence type="ECO:0000313" key="3">
    <source>
        <dbReference type="Proteomes" id="UP001558652"/>
    </source>
</evidence>
<comment type="caution">
    <text evidence="2">The sequence shown here is derived from an EMBL/GenBank/DDBJ whole genome shotgun (WGS) entry which is preliminary data.</text>
</comment>
<feature type="compositionally biased region" description="Basic and acidic residues" evidence="1">
    <location>
        <begin position="290"/>
        <end position="321"/>
    </location>
</feature>
<feature type="compositionally biased region" description="Basic and acidic residues" evidence="1">
    <location>
        <begin position="191"/>
        <end position="212"/>
    </location>
</feature>